<evidence type="ECO:0000313" key="3">
    <source>
        <dbReference type="EMBL" id="PIR94433.1"/>
    </source>
</evidence>
<keyword evidence="1" id="KW-0175">Coiled coil</keyword>
<feature type="coiled-coil region" evidence="1">
    <location>
        <begin position="83"/>
        <end position="120"/>
    </location>
</feature>
<dbReference type="Proteomes" id="UP000229901">
    <property type="component" value="Unassembled WGS sequence"/>
</dbReference>
<proteinExistence type="predicted"/>
<reference evidence="4" key="1">
    <citation type="submission" date="2017-09" db="EMBL/GenBank/DDBJ databases">
        <title>Depth-based differentiation of microbial function through sediment-hosted aquifers and enrichment of novel symbionts in the deep terrestrial subsurface.</title>
        <authorList>
            <person name="Probst A.J."/>
            <person name="Ladd B."/>
            <person name="Jarett J.K."/>
            <person name="Geller-Mcgrath D.E."/>
            <person name="Sieber C.M.K."/>
            <person name="Emerson J.B."/>
            <person name="Anantharaman K."/>
            <person name="Thomas B.C."/>
            <person name="Malmstrom R."/>
            <person name="Stieglmeier M."/>
            <person name="Klingl A."/>
            <person name="Woyke T."/>
            <person name="Ryan C.M."/>
            <person name="Banfield J.F."/>
        </authorList>
    </citation>
    <scope>NUCLEOTIDE SEQUENCE [LARGE SCALE GENOMIC DNA]</scope>
</reference>
<sequence length="141" mass="16430">MAFEAPMMFGPKPEKSSTIDELKQQERDLQNELDQIHADLKSQQDHGSSQDTYLMTSDRAGRKGKELQAVRIKIRKLEAPIKLPELNKKKAKLMDTIEELETELRNMADLESDAAFLNNDKQQRFRKQLKDIEVKIKKYQI</sequence>
<protein>
    <submittedName>
        <fullName evidence="3">Uncharacterized protein</fullName>
    </submittedName>
</protein>
<evidence type="ECO:0000313" key="4">
    <source>
        <dbReference type="Proteomes" id="UP000229901"/>
    </source>
</evidence>
<dbReference type="AlphaFoldDB" id="A0A2H0V5S1"/>
<name>A0A2H0V5S1_9BACT</name>
<feature type="compositionally biased region" description="Polar residues" evidence="2">
    <location>
        <begin position="45"/>
        <end position="55"/>
    </location>
</feature>
<comment type="caution">
    <text evidence="3">The sequence shown here is derived from an EMBL/GenBank/DDBJ whole genome shotgun (WGS) entry which is preliminary data.</text>
</comment>
<organism evidence="3 4">
    <name type="scientific">Candidatus Falkowbacteria bacterium CG10_big_fil_rev_8_21_14_0_10_39_11</name>
    <dbReference type="NCBI Taxonomy" id="1974565"/>
    <lineage>
        <taxon>Bacteria</taxon>
        <taxon>Candidatus Falkowiibacteriota</taxon>
    </lineage>
</organism>
<feature type="region of interest" description="Disordered" evidence="2">
    <location>
        <begin position="38"/>
        <end position="60"/>
    </location>
</feature>
<gene>
    <name evidence="3" type="ORF">COT97_01465</name>
</gene>
<evidence type="ECO:0000256" key="1">
    <source>
        <dbReference type="SAM" id="Coils"/>
    </source>
</evidence>
<accession>A0A2H0V5S1</accession>
<feature type="compositionally biased region" description="Basic and acidic residues" evidence="2">
    <location>
        <begin position="12"/>
        <end position="21"/>
    </location>
</feature>
<evidence type="ECO:0000256" key="2">
    <source>
        <dbReference type="SAM" id="MobiDB-lite"/>
    </source>
</evidence>
<dbReference type="EMBL" id="PFAP01000006">
    <property type="protein sequence ID" value="PIR94433.1"/>
    <property type="molecule type" value="Genomic_DNA"/>
</dbReference>
<feature type="region of interest" description="Disordered" evidence="2">
    <location>
        <begin position="1"/>
        <end position="21"/>
    </location>
</feature>